<reference evidence="2" key="1">
    <citation type="journal article" date="2011" name="Nat. Biotechnol.">
        <title>The genomic sequence of the Chinese hamster ovary (CHO)-K1 cell line.</title>
        <authorList>
            <person name="Xu X."/>
            <person name="Nagarajan H."/>
            <person name="Lewis N.E."/>
            <person name="Pan S."/>
            <person name="Cai Z."/>
            <person name="Liu X."/>
            <person name="Chen W."/>
            <person name="Xie M."/>
            <person name="Wang W."/>
            <person name="Hammond S."/>
            <person name="Andersen M.R."/>
            <person name="Neff N."/>
            <person name="Passarelli B."/>
            <person name="Koh W."/>
            <person name="Fan H.C."/>
            <person name="Wang J."/>
            <person name="Gui Y."/>
            <person name="Lee K.H."/>
            <person name="Betenbaugh M.J."/>
            <person name="Quake S.R."/>
            <person name="Famili I."/>
            <person name="Palsson B.O."/>
            <person name="Wang J."/>
        </authorList>
    </citation>
    <scope>NUCLEOTIDE SEQUENCE [LARGE SCALE GENOMIC DNA]</scope>
    <source>
        <strain evidence="2">CHO K1 cell line</strain>
    </source>
</reference>
<name>G3HNH8_CRIGR</name>
<protein>
    <submittedName>
        <fullName evidence="1">Uncharacterized protein</fullName>
    </submittedName>
</protein>
<evidence type="ECO:0000313" key="1">
    <source>
        <dbReference type="EMBL" id="EGW01647.1"/>
    </source>
</evidence>
<organism evidence="1 2">
    <name type="scientific">Cricetulus griseus</name>
    <name type="common">Chinese hamster</name>
    <name type="synonym">Cricetulus barabensis griseus</name>
    <dbReference type="NCBI Taxonomy" id="10029"/>
    <lineage>
        <taxon>Eukaryota</taxon>
        <taxon>Metazoa</taxon>
        <taxon>Chordata</taxon>
        <taxon>Craniata</taxon>
        <taxon>Vertebrata</taxon>
        <taxon>Euteleostomi</taxon>
        <taxon>Mammalia</taxon>
        <taxon>Eutheria</taxon>
        <taxon>Euarchontoglires</taxon>
        <taxon>Glires</taxon>
        <taxon>Rodentia</taxon>
        <taxon>Myomorpha</taxon>
        <taxon>Muroidea</taxon>
        <taxon>Cricetidae</taxon>
        <taxon>Cricetinae</taxon>
        <taxon>Cricetulus</taxon>
    </lineage>
</organism>
<dbReference type="InParanoid" id="G3HNH8"/>
<accession>G3HNH8</accession>
<dbReference type="EMBL" id="JH000544">
    <property type="protein sequence ID" value="EGW01647.1"/>
    <property type="molecule type" value="Genomic_DNA"/>
</dbReference>
<proteinExistence type="predicted"/>
<sequence>MAQVPYRHSSQESLLSFTCNRAARPQQVKALATQARQPKFNDCNLSYGRRD</sequence>
<gene>
    <name evidence="1" type="ORF">I79_012316</name>
</gene>
<dbReference type="Proteomes" id="UP000001075">
    <property type="component" value="Unassembled WGS sequence"/>
</dbReference>
<dbReference type="AlphaFoldDB" id="G3HNH8"/>
<evidence type="ECO:0000313" key="2">
    <source>
        <dbReference type="Proteomes" id="UP000001075"/>
    </source>
</evidence>